<feature type="region of interest" description="Disordered" evidence="13">
    <location>
        <begin position="135"/>
        <end position="174"/>
    </location>
</feature>
<evidence type="ECO:0000256" key="9">
    <source>
        <dbReference type="ARBA" id="ARBA00022833"/>
    </source>
</evidence>
<keyword evidence="16" id="KW-1185">Reference proteome</keyword>
<comment type="subcellular location">
    <subcellularLocation>
        <location evidence="2">Membrane</location>
        <topology evidence="2">Multi-pass membrane protein</topology>
    </subcellularLocation>
</comment>
<evidence type="ECO:0000313" key="15">
    <source>
        <dbReference type="EMBL" id="KAJ2806907.1"/>
    </source>
</evidence>
<feature type="region of interest" description="Disordered" evidence="13">
    <location>
        <begin position="1"/>
        <end position="21"/>
    </location>
</feature>
<dbReference type="GO" id="GO:0008270">
    <property type="term" value="F:zinc ion binding"/>
    <property type="evidence" value="ECO:0007669"/>
    <property type="project" value="UniProtKB-KW"/>
</dbReference>
<dbReference type="Proteomes" id="UP001140094">
    <property type="component" value="Unassembled WGS sequence"/>
</dbReference>
<evidence type="ECO:0000256" key="2">
    <source>
        <dbReference type="ARBA" id="ARBA00004141"/>
    </source>
</evidence>
<evidence type="ECO:0000256" key="4">
    <source>
        <dbReference type="ARBA" id="ARBA00022679"/>
    </source>
</evidence>
<dbReference type="Gene3D" id="3.30.40.10">
    <property type="entry name" value="Zinc/RING finger domain, C3HC4 (zinc finger)"/>
    <property type="match status" value="1"/>
</dbReference>
<keyword evidence="9" id="KW-0862">Zinc</keyword>
<keyword evidence="5" id="KW-0812">Transmembrane</keyword>
<keyword evidence="10" id="KW-1133">Transmembrane helix</keyword>
<evidence type="ECO:0000259" key="14">
    <source>
        <dbReference type="PROSITE" id="PS50089"/>
    </source>
</evidence>
<evidence type="ECO:0000256" key="12">
    <source>
        <dbReference type="PROSITE-ProRule" id="PRU00175"/>
    </source>
</evidence>
<feature type="compositionally biased region" description="Polar residues" evidence="13">
    <location>
        <begin position="140"/>
        <end position="174"/>
    </location>
</feature>
<evidence type="ECO:0000256" key="5">
    <source>
        <dbReference type="ARBA" id="ARBA00022692"/>
    </source>
</evidence>
<dbReference type="GO" id="GO:0016567">
    <property type="term" value="P:protein ubiquitination"/>
    <property type="evidence" value="ECO:0007669"/>
    <property type="project" value="TreeGrafter"/>
</dbReference>
<keyword evidence="7 12" id="KW-0863">Zinc-finger</keyword>
<evidence type="ECO:0000256" key="7">
    <source>
        <dbReference type="ARBA" id="ARBA00022771"/>
    </source>
</evidence>
<dbReference type="OrthoDB" id="8062037at2759"/>
<feature type="domain" description="RING-type" evidence="14">
    <location>
        <begin position="80"/>
        <end position="121"/>
    </location>
</feature>
<feature type="compositionally biased region" description="Polar residues" evidence="13">
    <location>
        <begin position="10"/>
        <end position="20"/>
    </location>
</feature>
<dbReference type="AlphaFoldDB" id="A0A9W8HWX0"/>
<dbReference type="InterPro" id="IPR013083">
    <property type="entry name" value="Znf_RING/FYVE/PHD"/>
</dbReference>
<dbReference type="InterPro" id="IPR001841">
    <property type="entry name" value="Znf_RING"/>
</dbReference>
<dbReference type="GO" id="GO:0006511">
    <property type="term" value="P:ubiquitin-dependent protein catabolic process"/>
    <property type="evidence" value="ECO:0007669"/>
    <property type="project" value="TreeGrafter"/>
</dbReference>
<evidence type="ECO:0000256" key="11">
    <source>
        <dbReference type="ARBA" id="ARBA00023136"/>
    </source>
</evidence>
<dbReference type="Pfam" id="PF13639">
    <property type="entry name" value="zf-RING_2"/>
    <property type="match status" value="1"/>
</dbReference>
<dbReference type="GO" id="GO:0061630">
    <property type="term" value="F:ubiquitin protein ligase activity"/>
    <property type="evidence" value="ECO:0007669"/>
    <property type="project" value="UniProtKB-EC"/>
</dbReference>
<name>A0A9W8HWX0_9FUNG</name>
<keyword evidence="6" id="KW-0479">Metal-binding</keyword>
<evidence type="ECO:0000256" key="10">
    <source>
        <dbReference type="ARBA" id="ARBA00022989"/>
    </source>
</evidence>
<dbReference type="PANTHER" id="PTHR45977">
    <property type="entry name" value="TARGET OF ERK KINASE MPK-1"/>
    <property type="match status" value="1"/>
</dbReference>
<keyword evidence="11" id="KW-0472">Membrane</keyword>
<evidence type="ECO:0000256" key="13">
    <source>
        <dbReference type="SAM" id="MobiDB-lite"/>
    </source>
</evidence>
<dbReference type="GO" id="GO:0016020">
    <property type="term" value="C:membrane"/>
    <property type="evidence" value="ECO:0007669"/>
    <property type="project" value="UniProtKB-SubCell"/>
</dbReference>
<proteinExistence type="predicted"/>
<dbReference type="PANTHER" id="PTHR45977:SF4">
    <property type="entry name" value="RING-TYPE DOMAIN-CONTAINING PROTEIN"/>
    <property type="match status" value="1"/>
</dbReference>
<organism evidence="15 16">
    <name type="scientific">Coemansia guatemalensis</name>
    <dbReference type="NCBI Taxonomy" id="2761395"/>
    <lineage>
        <taxon>Eukaryota</taxon>
        <taxon>Fungi</taxon>
        <taxon>Fungi incertae sedis</taxon>
        <taxon>Zoopagomycota</taxon>
        <taxon>Kickxellomycotina</taxon>
        <taxon>Kickxellomycetes</taxon>
        <taxon>Kickxellales</taxon>
        <taxon>Kickxellaceae</taxon>
        <taxon>Coemansia</taxon>
    </lineage>
</organism>
<comment type="catalytic activity">
    <reaction evidence="1">
        <text>S-ubiquitinyl-[E2 ubiquitin-conjugating enzyme]-L-cysteine + [acceptor protein]-L-lysine = [E2 ubiquitin-conjugating enzyme]-L-cysteine + N(6)-ubiquitinyl-[acceptor protein]-L-lysine.</text>
        <dbReference type="EC" id="2.3.2.27"/>
    </reaction>
</comment>
<comment type="caution">
    <text evidence="15">The sequence shown here is derived from an EMBL/GenBank/DDBJ whole genome shotgun (WGS) entry which is preliminary data.</text>
</comment>
<evidence type="ECO:0000256" key="3">
    <source>
        <dbReference type="ARBA" id="ARBA00012483"/>
    </source>
</evidence>
<reference evidence="15" key="1">
    <citation type="submission" date="2022-07" db="EMBL/GenBank/DDBJ databases">
        <title>Phylogenomic reconstructions and comparative analyses of Kickxellomycotina fungi.</title>
        <authorList>
            <person name="Reynolds N.K."/>
            <person name="Stajich J.E."/>
            <person name="Barry K."/>
            <person name="Grigoriev I.V."/>
            <person name="Crous P."/>
            <person name="Smith M.E."/>
        </authorList>
    </citation>
    <scope>NUCLEOTIDE SEQUENCE</scope>
    <source>
        <strain evidence="15">NRRL 1565</strain>
    </source>
</reference>
<dbReference type="EMBL" id="JANBUO010000151">
    <property type="protein sequence ID" value="KAJ2806907.1"/>
    <property type="molecule type" value="Genomic_DNA"/>
</dbReference>
<evidence type="ECO:0000256" key="8">
    <source>
        <dbReference type="ARBA" id="ARBA00022786"/>
    </source>
</evidence>
<dbReference type="PROSITE" id="PS50089">
    <property type="entry name" value="ZF_RING_2"/>
    <property type="match status" value="1"/>
</dbReference>
<protein>
    <recommendedName>
        <fullName evidence="3">RING-type E3 ubiquitin transferase</fullName>
        <ecNumber evidence="3">2.3.2.27</ecNumber>
    </recommendedName>
</protein>
<keyword evidence="4" id="KW-0808">Transferase</keyword>
<sequence>MLSVGASRSDALQSTTSLHSGTRGRRYGFLRIQILNPFARIAHRLTRSRRQRAAEAEMYKNQLTGPVPDFAPRDPEDNVCAICLCEYDDGDILRLLRCNHHMHQGCVDEWLHINQSCPLCKQTLTGDSEHCDESDEAAVHSNSSGDSATTQNCGSAVAASSTSEAPIVSSIPQR</sequence>
<evidence type="ECO:0000256" key="6">
    <source>
        <dbReference type="ARBA" id="ARBA00022723"/>
    </source>
</evidence>
<dbReference type="CDD" id="cd16454">
    <property type="entry name" value="RING-H2_PA-TM-RING"/>
    <property type="match status" value="1"/>
</dbReference>
<accession>A0A9W8HWX0</accession>
<dbReference type="SMART" id="SM00184">
    <property type="entry name" value="RING"/>
    <property type="match status" value="1"/>
</dbReference>
<keyword evidence="8" id="KW-0833">Ubl conjugation pathway</keyword>
<dbReference type="SUPFAM" id="SSF57850">
    <property type="entry name" value="RING/U-box"/>
    <property type="match status" value="1"/>
</dbReference>
<dbReference type="EC" id="2.3.2.27" evidence="3"/>
<gene>
    <name evidence="15" type="ORF">H4R20_001507</name>
</gene>
<evidence type="ECO:0000313" key="16">
    <source>
        <dbReference type="Proteomes" id="UP001140094"/>
    </source>
</evidence>
<evidence type="ECO:0000256" key="1">
    <source>
        <dbReference type="ARBA" id="ARBA00000900"/>
    </source>
</evidence>